<reference evidence="8" key="1">
    <citation type="submission" date="2020-07" db="EMBL/GenBank/DDBJ databases">
        <title>Huge and variable diversity of episymbiotic CPR bacteria and DPANN archaea in groundwater ecosystems.</title>
        <authorList>
            <person name="He C.Y."/>
            <person name="Keren R."/>
            <person name="Whittaker M."/>
            <person name="Farag I.F."/>
            <person name="Doudna J."/>
            <person name="Cate J.H.D."/>
            <person name="Banfield J.F."/>
        </authorList>
    </citation>
    <scope>NUCLEOTIDE SEQUENCE</scope>
    <source>
        <strain evidence="8">NC_groundwater_717_Ag_S-0.2um_59_8</strain>
    </source>
</reference>
<dbReference type="SUPFAM" id="SSF51735">
    <property type="entry name" value="NAD(P)-binding Rossmann-fold domains"/>
    <property type="match status" value="1"/>
</dbReference>
<evidence type="ECO:0000259" key="6">
    <source>
        <dbReference type="Pfam" id="PF00107"/>
    </source>
</evidence>
<dbReference type="InterPro" id="IPR011032">
    <property type="entry name" value="GroES-like_sf"/>
</dbReference>
<evidence type="ECO:0000256" key="5">
    <source>
        <dbReference type="ARBA" id="ARBA00023002"/>
    </source>
</evidence>
<comment type="similarity">
    <text evidence="2">Belongs to the zinc-containing alcohol dehydrogenase family.</text>
</comment>
<protein>
    <submittedName>
        <fullName evidence="8">Zinc-binding dehydrogenase</fullName>
    </submittedName>
</protein>
<evidence type="ECO:0000256" key="2">
    <source>
        <dbReference type="ARBA" id="ARBA00008072"/>
    </source>
</evidence>
<name>A0A932GR10_UNCTE</name>
<keyword evidence="4" id="KW-0862">Zinc</keyword>
<feature type="domain" description="Alcohol dehydrogenase-like N-terminal" evidence="7">
    <location>
        <begin position="24"/>
        <end position="123"/>
    </location>
</feature>
<keyword evidence="5" id="KW-0560">Oxidoreductase</keyword>
<evidence type="ECO:0000256" key="1">
    <source>
        <dbReference type="ARBA" id="ARBA00001947"/>
    </source>
</evidence>
<gene>
    <name evidence="8" type="ORF">HYY65_10660</name>
</gene>
<feature type="domain" description="Alcohol dehydrogenase-like C-terminal" evidence="6">
    <location>
        <begin position="164"/>
        <end position="278"/>
    </location>
</feature>
<dbReference type="EMBL" id="JACPSX010000204">
    <property type="protein sequence ID" value="MBI3015498.1"/>
    <property type="molecule type" value="Genomic_DNA"/>
</dbReference>
<dbReference type="Pfam" id="PF08240">
    <property type="entry name" value="ADH_N"/>
    <property type="match status" value="1"/>
</dbReference>
<sequence>MRAWRVYDVNDMRLEEIPVPAVRPGWALVRVKGFQPSITEIQRFWGTSKRGIEKMRQLIREIGPFPMGHEICGEVVEAPADSGFRAGDRVAYFHYSTGHIAGSHYPGCFAEAVLLPVQAIAKVDSTIPDLEIPALQPLSSCVQLVREAKIQLGETAAIFGQGVMGLNITQLCRLAGAGRVIGIDVREQCLKMSRELGADVTINATKEDPVQAILDLTEGRGADVVFECASGSPEVGLSGGKTLFQAIDSVRLSGRLVQIAFYHDDVTLDLNSLRGKRIKYIFPDEASLDVMAVGSRLVADGKVRFQPYLTHVLQGLEKLPEAFEITAHKAKHGAINPAVVMLDT</sequence>
<comment type="cofactor">
    <cofactor evidence="1">
        <name>Zn(2+)</name>
        <dbReference type="ChEBI" id="CHEBI:29105"/>
    </cofactor>
</comment>
<dbReference type="PANTHER" id="PTHR43350:SF19">
    <property type="entry name" value="D-GULOSIDE 3-DEHYDROGENASE"/>
    <property type="match status" value="1"/>
</dbReference>
<evidence type="ECO:0000259" key="7">
    <source>
        <dbReference type="Pfam" id="PF08240"/>
    </source>
</evidence>
<keyword evidence="3" id="KW-0479">Metal-binding</keyword>
<dbReference type="GO" id="GO:0046872">
    <property type="term" value="F:metal ion binding"/>
    <property type="evidence" value="ECO:0007669"/>
    <property type="project" value="UniProtKB-KW"/>
</dbReference>
<evidence type="ECO:0000256" key="4">
    <source>
        <dbReference type="ARBA" id="ARBA00022833"/>
    </source>
</evidence>
<dbReference type="GO" id="GO:0016491">
    <property type="term" value="F:oxidoreductase activity"/>
    <property type="evidence" value="ECO:0007669"/>
    <property type="project" value="UniProtKB-KW"/>
</dbReference>
<dbReference type="AlphaFoldDB" id="A0A932GR10"/>
<comment type="caution">
    <text evidence="8">The sequence shown here is derived from an EMBL/GenBank/DDBJ whole genome shotgun (WGS) entry which is preliminary data.</text>
</comment>
<accession>A0A932GR10</accession>
<dbReference type="InterPro" id="IPR036291">
    <property type="entry name" value="NAD(P)-bd_dom_sf"/>
</dbReference>
<organism evidence="8 9">
    <name type="scientific">Tectimicrobiota bacterium</name>
    <dbReference type="NCBI Taxonomy" id="2528274"/>
    <lineage>
        <taxon>Bacteria</taxon>
        <taxon>Pseudomonadati</taxon>
        <taxon>Nitrospinota/Tectimicrobiota group</taxon>
        <taxon>Candidatus Tectimicrobiota</taxon>
    </lineage>
</organism>
<evidence type="ECO:0000313" key="9">
    <source>
        <dbReference type="Proteomes" id="UP000741360"/>
    </source>
</evidence>
<evidence type="ECO:0000313" key="8">
    <source>
        <dbReference type="EMBL" id="MBI3015498.1"/>
    </source>
</evidence>
<dbReference type="InterPro" id="IPR013149">
    <property type="entry name" value="ADH-like_C"/>
</dbReference>
<evidence type="ECO:0000256" key="3">
    <source>
        <dbReference type="ARBA" id="ARBA00022723"/>
    </source>
</evidence>
<proteinExistence type="inferred from homology"/>
<dbReference type="PANTHER" id="PTHR43350">
    <property type="entry name" value="NAD-DEPENDENT ALCOHOL DEHYDROGENASE"/>
    <property type="match status" value="1"/>
</dbReference>
<dbReference type="SUPFAM" id="SSF50129">
    <property type="entry name" value="GroES-like"/>
    <property type="match status" value="1"/>
</dbReference>
<dbReference type="Pfam" id="PF00107">
    <property type="entry name" value="ADH_zinc_N"/>
    <property type="match status" value="1"/>
</dbReference>
<dbReference type="Proteomes" id="UP000741360">
    <property type="component" value="Unassembled WGS sequence"/>
</dbReference>
<dbReference type="Gene3D" id="3.40.50.720">
    <property type="entry name" value="NAD(P)-binding Rossmann-like Domain"/>
    <property type="match status" value="1"/>
</dbReference>
<dbReference type="Gene3D" id="3.90.180.10">
    <property type="entry name" value="Medium-chain alcohol dehydrogenases, catalytic domain"/>
    <property type="match status" value="1"/>
</dbReference>
<dbReference type="InterPro" id="IPR013154">
    <property type="entry name" value="ADH-like_N"/>
</dbReference>